<feature type="domain" description="Peptidase M24" evidence="1">
    <location>
        <begin position="136"/>
        <end position="330"/>
    </location>
</feature>
<dbReference type="AlphaFoldDB" id="A0A1V6C4C2"/>
<organism evidence="3">
    <name type="scientific">candidate division TA06 bacterium ADurb.Bin131</name>
    <dbReference type="NCBI Taxonomy" id="1852827"/>
    <lineage>
        <taxon>Bacteria</taxon>
        <taxon>Bacteria division TA06</taxon>
    </lineage>
</organism>
<dbReference type="Pfam" id="PF01321">
    <property type="entry name" value="Creatinase_N"/>
    <property type="match status" value="1"/>
</dbReference>
<dbReference type="Gene3D" id="3.40.350.10">
    <property type="entry name" value="Creatinase/prolidase N-terminal domain"/>
    <property type="match status" value="1"/>
</dbReference>
<dbReference type="InterPro" id="IPR029149">
    <property type="entry name" value="Creatin/AminoP/Spt16_N"/>
</dbReference>
<accession>A0A1V6C4C2</accession>
<dbReference type="InterPro" id="IPR000994">
    <property type="entry name" value="Pept_M24"/>
</dbReference>
<dbReference type="SUPFAM" id="SSF53092">
    <property type="entry name" value="Creatinase/prolidase N-terminal domain"/>
    <property type="match status" value="1"/>
</dbReference>
<dbReference type="Gene3D" id="3.90.230.10">
    <property type="entry name" value="Creatinase/methionine aminopeptidase superfamily"/>
    <property type="match status" value="1"/>
</dbReference>
<dbReference type="InterPro" id="IPR036005">
    <property type="entry name" value="Creatinase/aminopeptidase-like"/>
</dbReference>
<dbReference type="Proteomes" id="UP000485562">
    <property type="component" value="Unassembled WGS sequence"/>
</dbReference>
<dbReference type="EMBL" id="MWDQ01000150">
    <property type="protein sequence ID" value="OQB71716.1"/>
    <property type="molecule type" value="Genomic_DNA"/>
</dbReference>
<sequence>MKKETEIKWARIKELLSEKNLEGIIINKISNFAWFTGGGNNFVALNTENGVCSLLLTENKIYLLTDNIEAGRIKQEEITDIPVDDIIWPWHKDNNLYDNVRKIIRGNVASDKPDGQFETVDIEKLHFPLIDIEIERFKNLGRKTTKIISGICNEINPGITEVEVAGKLSSSLWANGCIPVVILIASDERITNYRHPIPTSKKIDKYAMIAVCAYEKGLILSMTRIVSFIKPSDEIIRKHLAVCNVDAAFIANTKPGNTVGDVFNKGIKTYEETGFADEWKKHHQGGPCGYKTRYYRATEKNNEIITPNQAFAWNPSITGTKSEDTIITTENAPLIISEDPKWPKQNIRYEGISIARPDILVR</sequence>
<feature type="domain" description="Creatinase N-terminal" evidence="2">
    <location>
        <begin position="10"/>
        <end position="105"/>
    </location>
</feature>
<dbReference type="SUPFAM" id="SSF55920">
    <property type="entry name" value="Creatinase/aminopeptidase"/>
    <property type="match status" value="1"/>
</dbReference>
<dbReference type="PANTHER" id="PTHR46112:SF3">
    <property type="entry name" value="AMINOPEPTIDASE YPDF"/>
    <property type="match status" value="1"/>
</dbReference>
<dbReference type="CDD" id="cd01066">
    <property type="entry name" value="APP_MetAP"/>
    <property type="match status" value="1"/>
</dbReference>
<dbReference type="PANTHER" id="PTHR46112">
    <property type="entry name" value="AMINOPEPTIDASE"/>
    <property type="match status" value="1"/>
</dbReference>
<evidence type="ECO:0000259" key="1">
    <source>
        <dbReference type="Pfam" id="PF00557"/>
    </source>
</evidence>
<dbReference type="Pfam" id="PF00557">
    <property type="entry name" value="Peptidase_M24"/>
    <property type="match status" value="1"/>
</dbReference>
<comment type="caution">
    <text evidence="3">The sequence shown here is derived from an EMBL/GenBank/DDBJ whole genome shotgun (WGS) entry which is preliminary data.</text>
</comment>
<evidence type="ECO:0000259" key="2">
    <source>
        <dbReference type="Pfam" id="PF01321"/>
    </source>
</evidence>
<name>A0A1V6C4C2_UNCT6</name>
<gene>
    <name evidence="3" type="ORF">BWX89_01637</name>
</gene>
<evidence type="ECO:0000313" key="3">
    <source>
        <dbReference type="EMBL" id="OQB71716.1"/>
    </source>
</evidence>
<protein>
    <submittedName>
        <fullName evidence="3">Metallopeptidase family M24</fullName>
    </submittedName>
</protein>
<dbReference type="InterPro" id="IPR050659">
    <property type="entry name" value="Peptidase_M24B"/>
</dbReference>
<reference evidence="3" key="1">
    <citation type="submission" date="2017-02" db="EMBL/GenBank/DDBJ databases">
        <title>Delving into the versatile metabolic prowess of the omnipresent phylum Bacteroidetes.</title>
        <authorList>
            <person name="Nobu M.K."/>
            <person name="Mei R."/>
            <person name="Narihiro T."/>
            <person name="Kuroda K."/>
            <person name="Liu W.-T."/>
        </authorList>
    </citation>
    <scope>NUCLEOTIDE SEQUENCE</scope>
    <source>
        <strain evidence="3">ADurb.Bin131</strain>
    </source>
</reference>
<proteinExistence type="predicted"/>
<dbReference type="InterPro" id="IPR000587">
    <property type="entry name" value="Creatinase_N"/>
</dbReference>